<feature type="transmembrane region" description="Helical" evidence="2">
    <location>
        <begin position="614"/>
        <end position="635"/>
    </location>
</feature>
<sequence length="886" mass="100795">MEEDQLPGSVNTMEPDPTAAPPARQPATIRSNGLQIEDELLEIRAKTLYNLVEDIHAEVGSSSMTKKLLVLNNRQASVFTRESIPKLFHAFELNGKPKLVVKLLHSEAGTMQYRWFTERVGKDFEEGKFDPQPLLSGNIGGVPDMWRENYLPGNHGPSVQQSELENAKVKLVNFFRDVLIPLCAQTNAIVLMPASDWDMGAHAFSQAVNLLRSKWGAKLPFSTMGSGWRWVFQRQSRVDGTVSHQIRSKSESFGRNDDLMDDFNKAVSSPERSKWVSQDLLAGVDNYILFEGATVDTNGKFVNWNPGPANLLENMILENFSQSIPCFTLRFTRTHENTNNQICVDIINSSVPVVFLDLRERKELRGNSRKERLKEAFSQIREFREELFQANQNEVYDVCNIAFMDSVLKEYEPAISKNPNASKSSSHPEKLWEAIERKNRGEKMDSSEEEKLADLRSVVDFLKEEHMQNYWQVVRVCEKKGIKPLWESFDAMKASISEDARVEYGEQVSQLLSSPIFYGRNVSDVKGLSKLIEDLVRIGRIPEENSLEGLKILREAWDTVDICNHVAESYKIISKLGYIVILSLGLVITAITVMKNKVDRCEVVAFTCLDDGRTKTIIFFLSLSASIIGAILAFYNPMHRWRILRNISSRIVSVIWMYRTRVGVFAMNNNKSDAPEIALRDRVLELRAELMESADIGETSFMRSYPRKVYKHFQHKWDDDKTQQDAPLVDNHHTPTSPNQYIEVRVNLMLDFYRSRLPGYRQTLNACTWLTILSNSGAAAVSTLGYPEYGAILIAFSAAIVSWLEFHGTRQKLARYNKSLMKLNNIITWWHSISAVDKASTESISMLIMQVETIVTGENDAWLSIPSQESAEDKKKKEEEERGALA</sequence>
<keyword evidence="2" id="KW-0472">Membrane</keyword>
<proteinExistence type="predicted"/>
<gene>
    <name evidence="4" type="ORF">GUITHDRAFT_137062</name>
</gene>
<dbReference type="GeneID" id="17304807"/>
<organism evidence="4">
    <name type="scientific">Guillardia theta (strain CCMP2712)</name>
    <name type="common">Cryptophyte</name>
    <dbReference type="NCBI Taxonomy" id="905079"/>
    <lineage>
        <taxon>Eukaryota</taxon>
        <taxon>Cryptophyceae</taxon>
        <taxon>Pyrenomonadales</taxon>
        <taxon>Geminigeraceae</taxon>
        <taxon>Guillardia</taxon>
    </lineage>
</organism>
<name>L1JIZ0_GUITC</name>
<feature type="domain" description="SMODS and SLOG-associating 2TM effector" evidence="3">
    <location>
        <begin position="741"/>
        <end position="862"/>
    </location>
</feature>
<keyword evidence="2" id="KW-0812">Transmembrane</keyword>
<dbReference type="OrthoDB" id="411759at2759"/>
<accession>L1JIZ0</accession>
<keyword evidence="6" id="KW-1185">Reference proteome</keyword>
<reference evidence="5" key="3">
    <citation type="submission" date="2016-03" db="UniProtKB">
        <authorList>
            <consortium name="EnsemblProtists"/>
        </authorList>
    </citation>
    <scope>IDENTIFICATION</scope>
</reference>
<dbReference type="NCBIfam" id="NF033634">
    <property type="entry name" value="SLATT_1"/>
    <property type="match status" value="1"/>
</dbReference>
<dbReference type="KEGG" id="gtt:GUITHDRAFT_137062"/>
<keyword evidence="2" id="KW-1133">Transmembrane helix</keyword>
<evidence type="ECO:0000313" key="4">
    <source>
        <dbReference type="EMBL" id="EKX48124.1"/>
    </source>
</evidence>
<feature type="region of interest" description="Disordered" evidence="1">
    <location>
        <begin position="1"/>
        <end position="27"/>
    </location>
</feature>
<dbReference type="HOGENOM" id="CLU_325563_0_0_1"/>
<dbReference type="EnsemblProtists" id="EKX48124">
    <property type="protein sequence ID" value="EKX48124"/>
    <property type="gene ID" value="GUITHDRAFT_137062"/>
</dbReference>
<evidence type="ECO:0000313" key="6">
    <source>
        <dbReference type="Proteomes" id="UP000011087"/>
    </source>
</evidence>
<evidence type="ECO:0000256" key="1">
    <source>
        <dbReference type="SAM" id="MobiDB-lite"/>
    </source>
</evidence>
<feature type="compositionally biased region" description="Basic and acidic residues" evidence="1">
    <location>
        <begin position="871"/>
        <end position="886"/>
    </location>
</feature>
<dbReference type="AlphaFoldDB" id="L1JIZ0"/>
<evidence type="ECO:0000313" key="5">
    <source>
        <dbReference type="EnsemblProtists" id="EKX48124"/>
    </source>
</evidence>
<dbReference type="RefSeq" id="XP_005835104.1">
    <property type="nucleotide sequence ID" value="XM_005835047.1"/>
</dbReference>
<dbReference type="Pfam" id="PF14015">
    <property type="entry name" value="DUF4231"/>
    <property type="match status" value="1"/>
</dbReference>
<evidence type="ECO:0000259" key="3">
    <source>
        <dbReference type="Pfam" id="PF18181"/>
    </source>
</evidence>
<dbReference type="Proteomes" id="UP000011087">
    <property type="component" value="Unassembled WGS sequence"/>
</dbReference>
<feature type="region of interest" description="Disordered" evidence="1">
    <location>
        <begin position="865"/>
        <end position="886"/>
    </location>
</feature>
<feature type="transmembrane region" description="Helical" evidence="2">
    <location>
        <begin position="576"/>
        <end position="594"/>
    </location>
</feature>
<dbReference type="InterPro" id="IPR025325">
    <property type="entry name" value="DUF4231"/>
</dbReference>
<dbReference type="InterPro" id="IPR040884">
    <property type="entry name" value="SLATT_1"/>
</dbReference>
<dbReference type="Pfam" id="PF18181">
    <property type="entry name" value="SLATT_1"/>
    <property type="match status" value="1"/>
</dbReference>
<dbReference type="EMBL" id="JH992987">
    <property type="protein sequence ID" value="EKX48124.1"/>
    <property type="molecule type" value="Genomic_DNA"/>
</dbReference>
<evidence type="ECO:0000256" key="2">
    <source>
        <dbReference type="SAM" id="Phobius"/>
    </source>
</evidence>
<reference evidence="4 6" key="1">
    <citation type="journal article" date="2012" name="Nature">
        <title>Algal genomes reveal evolutionary mosaicism and the fate of nucleomorphs.</title>
        <authorList>
            <consortium name="DOE Joint Genome Institute"/>
            <person name="Curtis B.A."/>
            <person name="Tanifuji G."/>
            <person name="Burki F."/>
            <person name="Gruber A."/>
            <person name="Irimia M."/>
            <person name="Maruyama S."/>
            <person name="Arias M.C."/>
            <person name="Ball S.G."/>
            <person name="Gile G.H."/>
            <person name="Hirakawa Y."/>
            <person name="Hopkins J.F."/>
            <person name="Kuo A."/>
            <person name="Rensing S.A."/>
            <person name="Schmutz J."/>
            <person name="Symeonidi A."/>
            <person name="Elias M."/>
            <person name="Eveleigh R.J."/>
            <person name="Herman E.K."/>
            <person name="Klute M.J."/>
            <person name="Nakayama T."/>
            <person name="Obornik M."/>
            <person name="Reyes-Prieto A."/>
            <person name="Armbrust E.V."/>
            <person name="Aves S.J."/>
            <person name="Beiko R.G."/>
            <person name="Coutinho P."/>
            <person name="Dacks J.B."/>
            <person name="Durnford D.G."/>
            <person name="Fast N.M."/>
            <person name="Green B.R."/>
            <person name="Grisdale C.J."/>
            <person name="Hempel F."/>
            <person name="Henrissat B."/>
            <person name="Hoppner M.P."/>
            <person name="Ishida K."/>
            <person name="Kim E."/>
            <person name="Koreny L."/>
            <person name="Kroth P.G."/>
            <person name="Liu Y."/>
            <person name="Malik S.B."/>
            <person name="Maier U.G."/>
            <person name="McRose D."/>
            <person name="Mock T."/>
            <person name="Neilson J.A."/>
            <person name="Onodera N.T."/>
            <person name="Poole A.M."/>
            <person name="Pritham E.J."/>
            <person name="Richards T.A."/>
            <person name="Rocap G."/>
            <person name="Roy S.W."/>
            <person name="Sarai C."/>
            <person name="Schaack S."/>
            <person name="Shirato S."/>
            <person name="Slamovits C.H."/>
            <person name="Spencer D.F."/>
            <person name="Suzuki S."/>
            <person name="Worden A.Z."/>
            <person name="Zauner S."/>
            <person name="Barry K."/>
            <person name="Bell C."/>
            <person name="Bharti A.K."/>
            <person name="Crow J.A."/>
            <person name="Grimwood J."/>
            <person name="Kramer R."/>
            <person name="Lindquist E."/>
            <person name="Lucas S."/>
            <person name="Salamov A."/>
            <person name="McFadden G.I."/>
            <person name="Lane C.E."/>
            <person name="Keeling P.J."/>
            <person name="Gray M.W."/>
            <person name="Grigoriev I.V."/>
            <person name="Archibald J.M."/>
        </authorList>
    </citation>
    <scope>NUCLEOTIDE SEQUENCE</scope>
    <source>
        <strain evidence="4 6">CCMP2712</strain>
    </source>
</reference>
<reference evidence="6" key="2">
    <citation type="submission" date="2012-11" db="EMBL/GenBank/DDBJ databases">
        <authorList>
            <person name="Kuo A."/>
            <person name="Curtis B.A."/>
            <person name="Tanifuji G."/>
            <person name="Burki F."/>
            <person name="Gruber A."/>
            <person name="Irimia M."/>
            <person name="Maruyama S."/>
            <person name="Arias M.C."/>
            <person name="Ball S.G."/>
            <person name="Gile G.H."/>
            <person name="Hirakawa Y."/>
            <person name="Hopkins J.F."/>
            <person name="Rensing S.A."/>
            <person name="Schmutz J."/>
            <person name="Symeonidi A."/>
            <person name="Elias M."/>
            <person name="Eveleigh R.J."/>
            <person name="Herman E.K."/>
            <person name="Klute M.J."/>
            <person name="Nakayama T."/>
            <person name="Obornik M."/>
            <person name="Reyes-Prieto A."/>
            <person name="Armbrust E.V."/>
            <person name="Aves S.J."/>
            <person name="Beiko R.G."/>
            <person name="Coutinho P."/>
            <person name="Dacks J.B."/>
            <person name="Durnford D.G."/>
            <person name="Fast N.M."/>
            <person name="Green B.R."/>
            <person name="Grisdale C."/>
            <person name="Hempe F."/>
            <person name="Henrissat B."/>
            <person name="Hoppner M.P."/>
            <person name="Ishida K.-I."/>
            <person name="Kim E."/>
            <person name="Koreny L."/>
            <person name="Kroth P.G."/>
            <person name="Liu Y."/>
            <person name="Malik S.-B."/>
            <person name="Maier U.G."/>
            <person name="McRose D."/>
            <person name="Mock T."/>
            <person name="Neilson J.A."/>
            <person name="Onodera N.T."/>
            <person name="Poole A.M."/>
            <person name="Pritham E.J."/>
            <person name="Richards T.A."/>
            <person name="Rocap G."/>
            <person name="Roy S.W."/>
            <person name="Sarai C."/>
            <person name="Schaack S."/>
            <person name="Shirato S."/>
            <person name="Slamovits C.H."/>
            <person name="Spencer D.F."/>
            <person name="Suzuki S."/>
            <person name="Worden A.Z."/>
            <person name="Zauner S."/>
            <person name="Barry K."/>
            <person name="Bell C."/>
            <person name="Bharti A.K."/>
            <person name="Crow J.A."/>
            <person name="Grimwood J."/>
            <person name="Kramer R."/>
            <person name="Lindquist E."/>
            <person name="Lucas S."/>
            <person name="Salamov A."/>
            <person name="McFadden G.I."/>
            <person name="Lane C.E."/>
            <person name="Keeling P.J."/>
            <person name="Gray M.W."/>
            <person name="Grigoriev I.V."/>
            <person name="Archibald J.M."/>
        </authorList>
    </citation>
    <scope>NUCLEOTIDE SEQUENCE</scope>
    <source>
        <strain evidence="6">CCMP2712</strain>
    </source>
</reference>
<dbReference type="PaxDb" id="55529-EKX48124"/>
<protein>
    <recommendedName>
        <fullName evidence="3">SMODS and SLOG-associating 2TM effector domain-containing protein</fullName>
    </recommendedName>
</protein>